<proteinExistence type="predicted"/>
<dbReference type="AlphaFoldDB" id="B9SKT1"/>
<evidence type="ECO:0000313" key="3">
    <source>
        <dbReference type="Proteomes" id="UP000008311"/>
    </source>
</evidence>
<dbReference type="OrthoDB" id="672819at2759"/>
<dbReference type="PANTHER" id="PTHR33782">
    <property type="entry name" value="OS01G0121600 PROTEIN"/>
    <property type="match status" value="1"/>
</dbReference>
<organism evidence="2 3">
    <name type="scientific">Ricinus communis</name>
    <name type="common">Castor bean</name>
    <dbReference type="NCBI Taxonomy" id="3988"/>
    <lineage>
        <taxon>Eukaryota</taxon>
        <taxon>Viridiplantae</taxon>
        <taxon>Streptophyta</taxon>
        <taxon>Embryophyta</taxon>
        <taxon>Tracheophyta</taxon>
        <taxon>Spermatophyta</taxon>
        <taxon>Magnoliopsida</taxon>
        <taxon>eudicotyledons</taxon>
        <taxon>Gunneridae</taxon>
        <taxon>Pentapetalae</taxon>
        <taxon>rosids</taxon>
        <taxon>fabids</taxon>
        <taxon>Malpighiales</taxon>
        <taxon>Euphorbiaceae</taxon>
        <taxon>Acalyphoideae</taxon>
        <taxon>Acalypheae</taxon>
        <taxon>Ricinus</taxon>
    </lineage>
</organism>
<protein>
    <submittedName>
        <fullName evidence="2">Uncharacterized protein</fullName>
    </submittedName>
</protein>
<reference evidence="3" key="1">
    <citation type="journal article" date="2010" name="Nat. Biotechnol.">
        <title>Draft genome sequence of the oilseed species Ricinus communis.</title>
        <authorList>
            <person name="Chan A.P."/>
            <person name="Crabtree J."/>
            <person name="Zhao Q."/>
            <person name="Lorenzi H."/>
            <person name="Orvis J."/>
            <person name="Puiu D."/>
            <person name="Melake-Berhan A."/>
            <person name="Jones K.M."/>
            <person name="Redman J."/>
            <person name="Chen G."/>
            <person name="Cahoon E.B."/>
            <person name="Gedil M."/>
            <person name="Stanke M."/>
            <person name="Haas B.J."/>
            <person name="Wortman J.R."/>
            <person name="Fraser-Liggett C.M."/>
            <person name="Ravel J."/>
            <person name="Rabinowicz P.D."/>
        </authorList>
    </citation>
    <scope>NUCLEOTIDE SEQUENCE [LARGE SCALE GENOMIC DNA]</scope>
    <source>
        <strain evidence="3">cv. Hale</strain>
    </source>
</reference>
<name>B9SKT1_RICCO</name>
<accession>B9SKT1</accession>
<keyword evidence="3" id="KW-1185">Reference proteome</keyword>
<dbReference type="FunCoup" id="B9SKT1">
    <property type="interactions" value="22"/>
</dbReference>
<dbReference type="InParanoid" id="B9SKT1"/>
<feature type="transmembrane region" description="Helical" evidence="1">
    <location>
        <begin position="121"/>
        <end position="145"/>
    </location>
</feature>
<keyword evidence="1" id="KW-0812">Transmembrane</keyword>
<gene>
    <name evidence="2" type="ORF">RCOM_1091030</name>
</gene>
<sequence length="159" mass="18143">MESTSLFLSSSLIYQPLHKLNLESSKRVRFRPSRTRVFAAVGRDQAHGHDQSYNNACGRLVDVNMIVLRKRIHEMKMVERNYEPPSDWMEWEKQYFASYDSLICEMAGVLQSLLMNTRPGFALGMMGLIALSVPVSSAMVLSHFLEMAKMVMDGINHLT</sequence>
<keyword evidence="1" id="KW-0472">Membrane</keyword>
<dbReference type="OMA" id="WMDWEKS"/>
<keyword evidence="1" id="KW-1133">Transmembrane helix</keyword>
<dbReference type="PANTHER" id="PTHR33782:SF5">
    <property type="entry name" value="MEDIATOR OF RNA POLYMERASE II TRANSCRIPTION SUBUNIT"/>
    <property type="match status" value="1"/>
</dbReference>
<dbReference type="eggNOG" id="ENOG502S629">
    <property type="taxonomic scope" value="Eukaryota"/>
</dbReference>
<dbReference type="KEGG" id="rcu:8266525"/>
<evidence type="ECO:0000313" key="2">
    <source>
        <dbReference type="EMBL" id="EEF35759.1"/>
    </source>
</evidence>
<dbReference type="STRING" id="3988.B9SKT1"/>
<dbReference type="Proteomes" id="UP000008311">
    <property type="component" value="Unassembled WGS sequence"/>
</dbReference>
<dbReference type="EMBL" id="EQ974005">
    <property type="protein sequence ID" value="EEF35759.1"/>
    <property type="molecule type" value="Genomic_DNA"/>
</dbReference>
<evidence type="ECO:0000256" key="1">
    <source>
        <dbReference type="SAM" id="Phobius"/>
    </source>
</evidence>